<organism evidence="1 2">
    <name type="scientific">Scutellospora calospora</name>
    <dbReference type="NCBI Taxonomy" id="85575"/>
    <lineage>
        <taxon>Eukaryota</taxon>
        <taxon>Fungi</taxon>
        <taxon>Fungi incertae sedis</taxon>
        <taxon>Mucoromycota</taxon>
        <taxon>Glomeromycotina</taxon>
        <taxon>Glomeromycetes</taxon>
        <taxon>Diversisporales</taxon>
        <taxon>Gigasporaceae</taxon>
        <taxon>Scutellospora</taxon>
    </lineage>
</organism>
<feature type="non-terminal residue" evidence="1">
    <location>
        <position position="1"/>
    </location>
</feature>
<accession>A0ACA9NEK4</accession>
<sequence length="210" mass="23389">IKYLHDHRIAHRDLKPENILMSSAANLEVKISDFGLSKLLGPEHSLMKTLCGTRLYVAPEVIARTPNRSYGRAVDMWSLGVILYVCLCGNLPFADELGPPNLLDQIRLGKYRFHSPVWNNISYNAKDLIRGLLTVNVKDRLTVSQALTHPFMQELPLPKSVSNAPILLRGNDSTSLIKNGQTSFSQKILSRQADSSNADFADDEASFIIT</sequence>
<dbReference type="Proteomes" id="UP000789860">
    <property type="component" value="Unassembled WGS sequence"/>
</dbReference>
<gene>
    <name evidence="1" type="ORF">SCALOS_LOCUS8669</name>
</gene>
<feature type="non-terminal residue" evidence="1">
    <location>
        <position position="210"/>
    </location>
</feature>
<name>A0ACA9NEK4_9GLOM</name>
<evidence type="ECO:0000313" key="2">
    <source>
        <dbReference type="Proteomes" id="UP000789860"/>
    </source>
</evidence>
<reference evidence="1" key="1">
    <citation type="submission" date="2021-06" db="EMBL/GenBank/DDBJ databases">
        <authorList>
            <person name="Kallberg Y."/>
            <person name="Tangrot J."/>
            <person name="Rosling A."/>
        </authorList>
    </citation>
    <scope>NUCLEOTIDE SEQUENCE</scope>
    <source>
        <strain evidence="1">AU212A</strain>
    </source>
</reference>
<dbReference type="EMBL" id="CAJVPM010023777">
    <property type="protein sequence ID" value="CAG8651095.1"/>
    <property type="molecule type" value="Genomic_DNA"/>
</dbReference>
<proteinExistence type="predicted"/>
<protein>
    <submittedName>
        <fullName evidence="1">9647_t:CDS:1</fullName>
    </submittedName>
</protein>
<keyword evidence="2" id="KW-1185">Reference proteome</keyword>
<comment type="caution">
    <text evidence="1">The sequence shown here is derived from an EMBL/GenBank/DDBJ whole genome shotgun (WGS) entry which is preliminary data.</text>
</comment>
<evidence type="ECO:0000313" key="1">
    <source>
        <dbReference type="EMBL" id="CAG8651095.1"/>
    </source>
</evidence>